<keyword evidence="20" id="KW-1185">Reference proteome</keyword>
<comment type="cofactor">
    <cofactor evidence="14 17">
        <name>Zn(2+)</name>
        <dbReference type="ChEBI" id="CHEBI:29105"/>
    </cofactor>
    <text evidence="14 17">Binds 1 zinc ion.</text>
</comment>
<feature type="binding site" evidence="16">
    <location>
        <position position="208"/>
    </location>
    <ligand>
        <name>substrate</name>
    </ligand>
</feature>
<dbReference type="InterPro" id="IPR024072">
    <property type="entry name" value="DHFR-like_dom_sf"/>
</dbReference>
<dbReference type="EMBL" id="ADVG01000004">
    <property type="protein sequence ID" value="EFH81036.1"/>
    <property type="molecule type" value="Genomic_DNA"/>
</dbReference>
<dbReference type="InterPro" id="IPR016193">
    <property type="entry name" value="Cytidine_deaminase-like"/>
</dbReference>
<dbReference type="eggNOG" id="COG1985">
    <property type="taxonomic scope" value="Bacteria"/>
</dbReference>
<dbReference type="SUPFAM" id="SSF53597">
    <property type="entry name" value="Dihydrofolate reductase-like"/>
    <property type="match status" value="1"/>
</dbReference>
<feature type="binding site" evidence="16">
    <location>
        <begin position="306"/>
        <end position="312"/>
    </location>
    <ligand>
        <name>NADP(+)</name>
        <dbReference type="ChEBI" id="CHEBI:58349"/>
    </ligand>
</feature>
<evidence type="ECO:0000259" key="18">
    <source>
        <dbReference type="PROSITE" id="PS51747"/>
    </source>
</evidence>
<dbReference type="RefSeq" id="WP_007918167.1">
    <property type="nucleotide sequence ID" value="NZ_ADVG01000004.1"/>
</dbReference>
<keyword evidence="8 14" id="KW-0862">Zinc</keyword>
<dbReference type="Gene3D" id="3.40.140.10">
    <property type="entry name" value="Cytidine Deaminase, domain 2"/>
    <property type="match status" value="1"/>
</dbReference>
<evidence type="ECO:0000256" key="10">
    <source>
        <dbReference type="ARBA" id="ARBA00023002"/>
    </source>
</evidence>
<dbReference type="FunCoup" id="D6U2S2">
    <property type="interactions" value="566"/>
</dbReference>
<dbReference type="InterPro" id="IPR002125">
    <property type="entry name" value="CMP_dCMP_dom"/>
</dbReference>
<dbReference type="EC" id="3.5.4.26" evidence="14"/>
<dbReference type="GO" id="GO:0008703">
    <property type="term" value="F:5-amino-6-(5-phosphoribosylamino)uracil reductase activity"/>
    <property type="evidence" value="ECO:0007669"/>
    <property type="project" value="UniProtKB-EC"/>
</dbReference>
<dbReference type="PANTHER" id="PTHR38011">
    <property type="entry name" value="DIHYDROFOLATE REDUCTASE FAMILY PROTEIN (AFU_ORTHOLOGUE AFUA_8G06820)"/>
    <property type="match status" value="1"/>
</dbReference>
<dbReference type="Gene3D" id="3.40.430.10">
    <property type="entry name" value="Dihydrofolate Reductase, subunit A"/>
    <property type="match status" value="1"/>
</dbReference>
<proteinExistence type="inferred from homology"/>
<comment type="similarity">
    <text evidence="5 14">In the C-terminal section; belongs to the HTP reductase family.</text>
</comment>
<dbReference type="GO" id="GO:0009231">
    <property type="term" value="P:riboflavin biosynthetic process"/>
    <property type="evidence" value="ECO:0007669"/>
    <property type="project" value="UniProtKB-UniPathway"/>
</dbReference>
<dbReference type="CDD" id="cd01284">
    <property type="entry name" value="Riboflavin_deaminase-reductase"/>
    <property type="match status" value="1"/>
</dbReference>
<protein>
    <recommendedName>
        <fullName evidence="14">Riboflavin biosynthesis protein RibD</fullName>
    </recommendedName>
    <domain>
        <recommendedName>
            <fullName evidence="14">Diaminohydroxyphosphoribosylaminopyrimidine deaminase</fullName>
            <shortName evidence="14">DRAP deaminase</shortName>
            <ecNumber evidence="14">3.5.4.26</ecNumber>
        </recommendedName>
        <alternativeName>
            <fullName evidence="14">Riboflavin-specific deaminase</fullName>
        </alternativeName>
    </domain>
    <domain>
        <recommendedName>
            <fullName evidence="14">5-amino-6-(5-phosphoribosylamino)uracil reductase</fullName>
            <ecNumber evidence="14">1.1.1.193</ecNumber>
        </recommendedName>
        <alternativeName>
            <fullName evidence="14">HTP reductase</fullName>
        </alternativeName>
    </domain>
</protein>
<evidence type="ECO:0000256" key="11">
    <source>
        <dbReference type="ARBA" id="ARBA00023268"/>
    </source>
</evidence>
<keyword evidence="10 14" id="KW-0560">Oxidoreductase</keyword>
<dbReference type="AlphaFoldDB" id="D6U2S2"/>
<feature type="binding site" evidence="16">
    <location>
        <position position="155"/>
    </location>
    <ligand>
        <name>NADP(+)</name>
        <dbReference type="ChEBI" id="CHEBI:58349"/>
    </ligand>
</feature>
<organism evidence="19 20">
    <name type="scientific">Ktedonobacter racemifer DSM 44963</name>
    <dbReference type="NCBI Taxonomy" id="485913"/>
    <lineage>
        <taxon>Bacteria</taxon>
        <taxon>Bacillati</taxon>
        <taxon>Chloroflexota</taxon>
        <taxon>Ktedonobacteria</taxon>
        <taxon>Ktedonobacterales</taxon>
        <taxon>Ktedonobacteraceae</taxon>
        <taxon>Ktedonobacter</taxon>
    </lineage>
</organism>
<feature type="binding site" evidence="17">
    <location>
        <position position="76"/>
    </location>
    <ligand>
        <name>Zn(2+)</name>
        <dbReference type="ChEBI" id="CHEBI:29105"/>
        <note>catalytic</note>
    </ligand>
</feature>
<feature type="binding site" evidence="17">
    <location>
        <position position="85"/>
    </location>
    <ligand>
        <name>Zn(2+)</name>
        <dbReference type="ChEBI" id="CHEBI:29105"/>
        <note>catalytic</note>
    </ligand>
</feature>
<dbReference type="STRING" id="485913.Krac_1702"/>
<dbReference type="InParanoid" id="D6U2S2"/>
<comment type="pathway">
    <text evidence="2 14">Cofactor biosynthesis; riboflavin biosynthesis; 5-amino-6-(D-ribitylamino)uracil from GTP: step 2/4.</text>
</comment>
<keyword evidence="14 19" id="KW-0378">Hydrolase</keyword>
<dbReference type="GO" id="GO:0008270">
    <property type="term" value="F:zinc ion binding"/>
    <property type="evidence" value="ECO:0007669"/>
    <property type="project" value="InterPro"/>
</dbReference>
<dbReference type="InterPro" id="IPR011549">
    <property type="entry name" value="RibD_C"/>
</dbReference>
<accession>D6U2S2</accession>
<evidence type="ECO:0000256" key="4">
    <source>
        <dbReference type="ARBA" id="ARBA00005259"/>
    </source>
</evidence>
<dbReference type="PROSITE" id="PS51747">
    <property type="entry name" value="CYT_DCMP_DEAMINASES_2"/>
    <property type="match status" value="1"/>
</dbReference>
<feature type="binding site" evidence="16">
    <location>
        <position position="197"/>
    </location>
    <ligand>
        <name>NADP(+)</name>
        <dbReference type="ChEBI" id="CHEBI:58349"/>
    </ligand>
</feature>
<dbReference type="PIRSF" id="PIRSF006769">
    <property type="entry name" value="RibD"/>
    <property type="match status" value="1"/>
</dbReference>
<evidence type="ECO:0000256" key="3">
    <source>
        <dbReference type="ARBA" id="ARBA00004910"/>
    </source>
</evidence>
<feature type="binding site" evidence="17">
    <location>
        <position position="50"/>
    </location>
    <ligand>
        <name>Zn(2+)</name>
        <dbReference type="ChEBI" id="CHEBI:29105"/>
        <note>catalytic</note>
    </ligand>
</feature>
<feature type="binding site" evidence="16">
    <location>
        <position position="185"/>
    </location>
    <ligand>
        <name>substrate</name>
    </ligand>
</feature>
<dbReference type="Proteomes" id="UP000004508">
    <property type="component" value="Unassembled WGS sequence"/>
</dbReference>
<feature type="domain" description="CMP/dCMP-type deaminase" evidence="18">
    <location>
        <begin position="1"/>
        <end position="124"/>
    </location>
</feature>
<dbReference type="SUPFAM" id="SSF53927">
    <property type="entry name" value="Cytidine deaminase-like"/>
    <property type="match status" value="1"/>
</dbReference>
<dbReference type="NCBIfam" id="TIGR00227">
    <property type="entry name" value="ribD_Cterm"/>
    <property type="match status" value="1"/>
</dbReference>
<comment type="function">
    <text evidence="1 14">Converts 2,5-diamino-6-(ribosylamino)-4(3h)-pyrimidinone 5'-phosphate into 5-amino-6-(ribosylamino)-2,4(1h,3h)-pyrimidinedione 5'-phosphate.</text>
</comment>
<evidence type="ECO:0000256" key="6">
    <source>
        <dbReference type="ARBA" id="ARBA00022619"/>
    </source>
</evidence>
<evidence type="ECO:0000256" key="7">
    <source>
        <dbReference type="ARBA" id="ARBA00022723"/>
    </source>
</evidence>
<evidence type="ECO:0000256" key="14">
    <source>
        <dbReference type="PIRNR" id="PIRNR006769"/>
    </source>
</evidence>
<name>D6U2S2_KTERA</name>
<evidence type="ECO:0000256" key="5">
    <source>
        <dbReference type="ARBA" id="ARBA00007417"/>
    </source>
</evidence>
<evidence type="ECO:0000256" key="15">
    <source>
        <dbReference type="PIRSR" id="PIRSR006769-1"/>
    </source>
</evidence>
<feature type="active site" description="Proton donor" evidence="15">
    <location>
        <position position="52"/>
    </location>
</feature>
<feature type="binding site" evidence="16">
    <location>
        <position position="231"/>
    </location>
    <ligand>
        <name>NADP(+)</name>
        <dbReference type="ChEBI" id="CHEBI:58349"/>
    </ligand>
</feature>
<dbReference type="InterPro" id="IPR016192">
    <property type="entry name" value="APOBEC/CMP_deaminase_Zn-bd"/>
</dbReference>
<dbReference type="InterPro" id="IPR002734">
    <property type="entry name" value="RibDG_C"/>
</dbReference>
<sequence>MSHLEFMQKAIACARSIEGRTSPRPPVGAVLVRENQVIGRGATSPPYGPHAEIHALREAETTAAVGADLYTTLEPCCITVHTPPCTAAIIAAGIKRVIIGSLDPNPQVSGRGVAQLREAGIEVITTIAEPETAALIRPFATYITQGRPYVTAKWAMTLDGKLASHTGDASWISGSAARTWVHQLRDRVDAIMIGVGTAHADDPRLTIRLTEEQRVHPRTQRPNHLRIVVSSRGELNAQLQLFQKQLAPGTCVIVSETSAPDQRERLRERGIQVIEVPADQTGRVDLMAALHILGQREIMHLLLEGGSSLLGSAFEHKLIDHVAAFVAPKLIGGEGAPSPIGGAGLAIMQHAHRLQQVSFQTVAEDLLIEGEMSYTAEENNRGN</sequence>
<dbReference type="EC" id="1.1.1.193" evidence="14"/>
<dbReference type="InterPro" id="IPR004794">
    <property type="entry name" value="Eubact_RibD"/>
</dbReference>
<dbReference type="OrthoDB" id="9800865at2"/>
<comment type="similarity">
    <text evidence="4 14">In the N-terminal section; belongs to the cytidine and deoxycytidylate deaminase family.</text>
</comment>
<keyword evidence="6 14" id="KW-0686">Riboflavin biosynthesis</keyword>
<keyword evidence="7 14" id="KW-0479">Metal-binding</keyword>
<reference evidence="19 20" key="1">
    <citation type="journal article" date="2011" name="Stand. Genomic Sci.">
        <title>Non-contiguous finished genome sequence and contextual data of the filamentous soil bacterium Ktedonobacter racemifer type strain (SOSP1-21).</title>
        <authorList>
            <person name="Chang Y.J."/>
            <person name="Land M."/>
            <person name="Hauser L."/>
            <person name="Chertkov O."/>
            <person name="Del Rio T.G."/>
            <person name="Nolan M."/>
            <person name="Copeland A."/>
            <person name="Tice H."/>
            <person name="Cheng J.F."/>
            <person name="Lucas S."/>
            <person name="Han C."/>
            <person name="Goodwin L."/>
            <person name="Pitluck S."/>
            <person name="Ivanova N."/>
            <person name="Ovchinikova G."/>
            <person name="Pati A."/>
            <person name="Chen A."/>
            <person name="Palaniappan K."/>
            <person name="Mavromatis K."/>
            <person name="Liolios K."/>
            <person name="Brettin T."/>
            <person name="Fiebig A."/>
            <person name="Rohde M."/>
            <person name="Abt B."/>
            <person name="Goker M."/>
            <person name="Detter J.C."/>
            <person name="Woyke T."/>
            <person name="Bristow J."/>
            <person name="Eisen J.A."/>
            <person name="Markowitz V."/>
            <person name="Hugenholtz P."/>
            <person name="Kyrpides N.C."/>
            <person name="Klenk H.P."/>
            <person name="Lapidus A."/>
        </authorList>
    </citation>
    <scope>NUCLEOTIDE SEQUENCE [LARGE SCALE GENOMIC DNA]</scope>
    <source>
        <strain evidence="20">DSM 44963</strain>
    </source>
</reference>
<comment type="pathway">
    <text evidence="3 14">Cofactor biosynthesis; riboflavin biosynthesis; 5-amino-6-(D-ribitylamino)uracil from GTP: step 3/4.</text>
</comment>
<dbReference type="InterPro" id="IPR050765">
    <property type="entry name" value="Riboflavin_Biosynth_HTPR"/>
</dbReference>
<dbReference type="PANTHER" id="PTHR38011:SF7">
    <property type="entry name" value="2,5-DIAMINO-6-RIBOSYLAMINO-4(3H)-PYRIMIDINONE 5'-PHOSPHATE REDUCTASE"/>
    <property type="match status" value="1"/>
</dbReference>
<feature type="binding site" evidence="16">
    <location>
        <position position="205"/>
    </location>
    <ligand>
        <name>substrate</name>
    </ligand>
</feature>
<feature type="binding site" evidence="16">
    <location>
        <position position="171"/>
    </location>
    <ligand>
        <name>NADP(+)</name>
        <dbReference type="ChEBI" id="CHEBI:58349"/>
    </ligand>
</feature>
<evidence type="ECO:0000256" key="17">
    <source>
        <dbReference type="PIRSR" id="PIRSR006769-3"/>
    </source>
</evidence>
<evidence type="ECO:0000256" key="9">
    <source>
        <dbReference type="ARBA" id="ARBA00022857"/>
    </source>
</evidence>
<evidence type="ECO:0000313" key="19">
    <source>
        <dbReference type="EMBL" id="EFH81036.1"/>
    </source>
</evidence>
<evidence type="ECO:0000256" key="2">
    <source>
        <dbReference type="ARBA" id="ARBA00004882"/>
    </source>
</evidence>
<comment type="catalytic activity">
    <reaction evidence="12 14">
        <text>5-amino-6-(5-phospho-D-ribitylamino)uracil + NADP(+) = 5-amino-6-(5-phospho-D-ribosylamino)uracil + NADPH + H(+)</text>
        <dbReference type="Rhea" id="RHEA:17845"/>
        <dbReference type="ChEBI" id="CHEBI:15378"/>
        <dbReference type="ChEBI" id="CHEBI:57783"/>
        <dbReference type="ChEBI" id="CHEBI:58349"/>
        <dbReference type="ChEBI" id="CHEBI:58421"/>
        <dbReference type="ChEBI" id="CHEBI:58453"/>
        <dbReference type="EC" id="1.1.1.193"/>
    </reaction>
</comment>
<gene>
    <name evidence="19" type="ORF">Krac_1702</name>
</gene>
<comment type="caution">
    <text evidence="19">The sequence shown here is derived from an EMBL/GenBank/DDBJ whole genome shotgun (WGS) entry which is preliminary data.</text>
</comment>
<dbReference type="UniPathway" id="UPA00275">
    <property type="reaction ID" value="UER00401"/>
</dbReference>
<keyword evidence="11" id="KW-0511">Multifunctional enzyme</keyword>
<keyword evidence="9 14" id="KW-0521">NADP</keyword>
<comment type="catalytic activity">
    <reaction evidence="13 14">
        <text>2,5-diamino-6-hydroxy-4-(5-phosphoribosylamino)-pyrimidine + H2O + H(+) = 5-amino-6-(5-phospho-D-ribosylamino)uracil + NH4(+)</text>
        <dbReference type="Rhea" id="RHEA:21868"/>
        <dbReference type="ChEBI" id="CHEBI:15377"/>
        <dbReference type="ChEBI" id="CHEBI:15378"/>
        <dbReference type="ChEBI" id="CHEBI:28938"/>
        <dbReference type="ChEBI" id="CHEBI:58453"/>
        <dbReference type="ChEBI" id="CHEBI:58614"/>
        <dbReference type="EC" id="3.5.4.26"/>
    </reaction>
</comment>
<evidence type="ECO:0000256" key="13">
    <source>
        <dbReference type="ARBA" id="ARBA00049886"/>
    </source>
</evidence>
<evidence type="ECO:0000256" key="8">
    <source>
        <dbReference type="ARBA" id="ARBA00022833"/>
    </source>
</evidence>
<dbReference type="GO" id="GO:0050661">
    <property type="term" value="F:NADP binding"/>
    <property type="evidence" value="ECO:0007669"/>
    <property type="project" value="InterPro"/>
</dbReference>
<dbReference type="Pfam" id="PF01872">
    <property type="entry name" value="RibD_C"/>
    <property type="match status" value="1"/>
</dbReference>
<evidence type="ECO:0000256" key="16">
    <source>
        <dbReference type="PIRSR" id="PIRSR006769-2"/>
    </source>
</evidence>
<feature type="binding site" evidence="16">
    <location>
        <position position="201"/>
    </location>
    <ligand>
        <name>NADP(+)</name>
        <dbReference type="ChEBI" id="CHEBI:58349"/>
    </ligand>
</feature>
<dbReference type="eggNOG" id="COG0117">
    <property type="taxonomic scope" value="Bacteria"/>
</dbReference>
<dbReference type="Pfam" id="PF00383">
    <property type="entry name" value="dCMP_cyt_deam_1"/>
    <property type="match status" value="1"/>
</dbReference>
<dbReference type="PROSITE" id="PS00903">
    <property type="entry name" value="CYT_DCMP_DEAMINASES_1"/>
    <property type="match status" value="1"/>
</dbReference>
<dbReference type="NCBIfam" id="TIGR00326">
    <property type="entry name" value="eubact_ribD"/>
    <property type="match status" value="1"/>
</dbReference>
<feature type="binding site" evidence="16">
    <location>
        <position position="304"/>
    </location>
    <ligand>
        <name>substrate</name>
    </ligand>
</feature>
<dbReference type="GO" id="GO:0008835">
    <property type="term" value="F:diaminohydroxyphosphoribosylaminopyrimidine deaminase activity"/>
    <property type="evidence" value="ECO:0007669"/>
    <property type="project" value="UniProtKB-EC"/>
</dbReference>
<evidence type="ECO:0000256" key="12">
    <source>
        <dbReference type="ARBA" id="ARBA00049861"/>
    </source>
</evidence>
<evidence type="ECO:0000256" key="1">
    <source>
        <dbReference type="ARBA" id="ARBA00002151"/>
    </source>
</evidence>
<evidence type="ECO:0000313" key="20">
    <source>
        <dbReference type="Proteomes" id="UP000004508"/>
    </source>
</evidence>